<dbReference type="Pfam" id="PF23213">
    <property type="entry name" value="DUF7065"/>
    <property type="match status" value="1"/>
</dbReference>
<feature type="domain" description="DUF7065" evidence="2">
    <location>
        <begin position="86"/>
        <end position="174"/>
    </location>
</feature>
<protein>
    <submittedName>
        <fullName evidence="3">Uncharacterized protein</fullName>
    </submittedName>
</protein>
<dbReference type="InterPro" id="IPR055492">
    <property type="entry name" value="DUF7064"/>
</dbReference>
<dbReference type="RefSeq" id="WP_160365490.1">
    <property type="nucleotide sequence ID" value="NZ_JACEIB010000025.1"/>
</dbReference>
<evidence type="ECO:0000313" key="4">
    <source>
        <dbReference type="Proteomes" id="UP000570166"/>
    </source>
</evidence>
<dbReference type="InterPro" id="IPR055493">
    <property type="entry name" value="DUF7065"/>
</dbReference>
<dbReference type="EMBL" id="JACEIB010000025">
    <property type="protein sequence ID" value="MBA2935523.1"/>
    <property type="molecule type" value="Genomic_DNA"/>
</dbReference>
<accession>A0A838L7Q7</accession>
<dbReference type="AlphaFoldDB" id="A0A838L7Q7"/>
<evidence type="ECO:0000259" key="2">
    <source>
        <dbReference type="Pfam" id="PF23213"/>
    </source>
</evidence>
<gene>
    <name evidence="3" type="ORF">HZF05_15660</name>
</gene>
<dbReference type="Pfam" id="PF23212">
    <property type="entry name" value="DUF7064"/>
    <property type="match status" value="1"/>
</dbReference>
<evidence type="ECO:0000259" key="1">
    <source>
        <dbReference type="Pfam" id="PF23212"/>
    </source>
</evidence>
<keyword evidence="4" id="KW-1185">Reference proteome</keyword>
<organism evidence="3 4">
    <name type="scientific">Sphingomonas chungangi</name>
    <dbReference type="NCBI Taxonomy" id="2683589"/>
    <lineage>
        <taxon>Bacteria</taxon>
        <taxon>Pseudomonadati</taxon>
        <taxon>Pseudomonadota</taxon>
        <taxon>Alphaproteobacteria</taxon>
        <taxon>Sphingomonadales</taxon>
        <taxon>Sphingomonadaceae</taxon>
        <taxon>Sphingomonas</taxon>
    </lineage>
</organism>
<dbReference type="SUPFAM" id="SSF159245">
    <property type="entry name" value="AttH-like"/>
    <property type="match status" value="1"/>
</dbReference>
<reference evidence="3 4" key="1">
    <citation type="submission" date="2020-07" db="EMBL/GenBank/DDBJ databases">
        <authorList>
            <person name="Sun Q."/>
        </authorList>
    </citation>
    <scope>NUCLEOTIDE SEQUENCE [LARGE SCALE GENOMIC DNA]</scope>
    <source>
        <strain evidence="3 4">CGMCC 1.13654</strain>
    </source>
</reference>
<evidence type="ECO:0000313" key="3">
    <source>
        <dbReference type="EMBL" id="MBA2935523.1"/>
    </source>
</evidence>
<feature type="domain" description="DUF7064" evidence="1">
    <location>
        <begin position="176"/>
        <end position="293"/>
    </location>
</feature>
<sequence length="308" mass="35367">MPDANEKFSSFPESNAFRHALALDGRESLTHQVVMPEHGIAGFIYPTVRGDGSGKARFFLFGPALERPIEEQVDGIMPVDMNFDDWRLGSIQMQVRKPFQTVALKWTGERIQFEGLWEAIHPPYAFSSHPRGNPPHYGDDRTEQHGIVKGLLTIDGKDYAMDHFMIRDHSWGPRVWGLNQHYKWFHVTTQSVSVHFFEMLCFGRVELRGYLFKDGVMHHIETVDYDIDYDAEMMQKGFRVTVKDEAGRSVFVDCKSYANYQLDLDPEVLLNEAILEAKIGGEDGTGWLEFCWSRAYLAYAKPFVGRFA</sequence>
<dbReference type="Proteomes" id="UP000570166">
    <property type="component" value="Unassembled WGS sequence"/>
</dbReference>
<name>A0A838L7Q7_9SPHN</name>
<comment type="caution">
    <text evidence="3">The sequence shown here is derived from an EMBL/GenBank/DDBJ whole genome shotgun (WGS) entry which is preliminary data.</text>
</comment>
<proteinExistence type="predicted"/>